<protein>
    <submittedName>
        <fullName evidence="6">LysR family transcriptional regulator</fullName>
    </submittedName>
</protein>
<evidence type="ECO:0000256" key="2">
    <source>
        <dbReference type="ARBA" id="ARBA00023015"/>
    </source>
</evidence>
<accession>A0AAW9JRV8</accession>
<dbReference type="InterPro" id="IPR000847">
    <property type="entry name" value="LysR_HTH_N"/>
</dbReference>
<dbReference type="RefSeq" id="WP_010054173.1">
    <property type="nucleotide sequence ID" value="NZ_CAJGUR010000058.1"/>
</dbReference>
<name>A0AAW9JRV8_CARML</name>
<dbReference type="Gene3D" id="1.10.10.10">
    <property type="entry name" value="Winged helix-like DNA-binding domain superfamily/Winged helix DNA-binding domain"/>
    <property type="match status" value="1"/>
</dbReference>
<dbReference type="GO" id="GO:0000976">
    <property type="term" value="F:transcription cis-regulatory region binding"/>
    <property type="evidence" value="ECO:0007669"/>
    <property type="project" value="TreeGrafter"/>
</dbReference>
<keyword evidence="3" id="KW-0238">DNA-binding</keyword>
<dbReference type="EMBL" id="JAVBVO010000003">
    <property type="protein sequence ID" value="MDZ5758348.1"/>
    <property type="molecule type" value="Genomic_DNA"/>
</dbReference>
<dbReference type="SUPFAM" id="SSF53850">
    <property type="entry name" value="Periplasmic binding protein-like II"/>
    <property type="match status" value="1"/>
</dbReference>
<evidence type="ECO:0000256" key="3">
    <source>
        <dbReference type="ARBA" id="ARBA00023125"/>
    </source>
</evidence>
<dbReference type="PANTHER" id="PTHR30126:SF39">
    <property type="entry name" value="HTH-TYPE TRANSCRIPTIONAL REGULATOR CYSL"/>
    <property type="match status" value="1"/>
</dbReference>
<evidence type="ECO:0000259" key="5">
    <source>
        <dbReference type="PROSITE" id="PS50931"/>
    </source>
</evidence>
<keyword evidence="4" id="KW-0804">Transcription</keyword>
<dbReference type="Proteomes" id="UP001290462">
    <property type="component" value="Unassembled WGS sequence"/>
</dbReference>
<evidence type="ECO:0000256" key="4">
    <source>
        <dbReference type="ARBA" id="ARBA00023163"/>
    </source>
</evidence>
<dbReference type="GO" id="GO:0003700">
    <property type="term" value="F:DNA-binding transcription factor activity"/>
    <property type="evidence" value="ECO:0007669"/>
    <property type="project" value="InterPro"/>
</dbReference>
<feature type="domain" description="HTH lysR-type" evidence="5">
    <location>
        <begin position="1"/>
        <end position="58"/>
    </location>
</feature>
<reference evidence="6" key="1">
    <citation type="submission" date="2023-08" db="EMBL/GenBank/DDBJ databases">
        <title>Genomic characterization of piscicolin 126 produced by Carnobacterium maltaromaticum CM22 strain isolated from salmon (Salmo salar).</title>
        <authorList>
            <person name="Gonzalez-Gragera E."/>
            <person name="Garcia-Lopez J.D."/>
            <person name="Teso-Perez C."/>
            <person name="Gimenez-Hernandez I."/>
            <person name="Peralta-Sanchez J.M."/>
            <person name="Valdivia E."/>
            <person name="Montalban-Lopez M."/>
            <person name="Martin-Platero A.M."/>
            <person name="Banos A."/>
            <person name="Martinez-Bueno M."/>
        </authorList>
    </citation>
    <scope>NUCLEOTIDE SEQUENCE</scope>
    <source>
        <strain evidence="6">CM22</strain>
    </source>
</reference>
<dbReference type="InterPro" id="IPR036390">
    <property type="entry name" value="WH_DNA-bd_sf"/>
</dbReference>
<evidence type="ECO:0000256" key="1">
    <source>
        <dbReference type="ARBA" id="ARBA00009437"/>
    </source>
</evidence>
<comment type="caution">
    <text evidence="6">The sequence shown here is derived from an EMBL/GenBank/DDBJ whole genome shotgun (WGS) entry which is preliminary data.</text>
</comment>
<dbReference type="InterPro" id="IPR005119">
    <property type="entry name" value="LysR_subst-bd"/>
</dbReference>
<dbReference type="AlphaFoldDB" id="A0AAW9JRV8"/>
<organism evidence="6 7">
    <name type="scientific">Carnobacterium maltaromaticum</name>
    <name type="common">Carnobacterium piscicola</name>
    <dbReference type="NCBI Taxonomy" id="2751"/>
    <lineage>
        <taxon>Bacteria</taxon>
        <taxon>Bacillati</taxon>
        <taxon>Bacillota</taxon>
        <taxon>Bacilli</taxon>
        <taxon>Lactobacillales</taxon>
        <taxon>Carnobacteriaceae</taxon>
        <taxon>Carnobacterium</taxon>
    </lineage>
</organism>
<dbReference type="Gene3D" id="3.40.190.290">
    <property type="match status" value="1"/>
</dbReference>
<dbReference type="Pfam" id="PF00126">
    <property type="entry name" value="HTH_1"/>
    <property type="match status" value="1"/>
</dbReference>
<proteinExistence type="inferred from homology"/>
<dbReference type="Pfam" id="PF03466">
    <property type="entry name" value="LysR_substrate"/>
    <property type="match status" value="1"/>
</dbReference>
<comment type="similarity">
    <text evidence="1">Belongs to the LysR transcriptional regulatory family.</text>
</comment>
<evidence type="ECO:0000313" key="7">
    <source>
        <dbReference type="Proteomes" id="UP001290462"/>
    </source>
</evidence>
<gene>
    <name evidence="6" type="ORF">RAK27_06700</name>
</gene>
<dbReference type="SUPFAM" id="SSF46785">
    <property type="entry name" value="Winged helix' DNA-binding domain"/>
    <property type="match status" value="1"/>
</dbReference>
<evidence type="ECO:0000313" key="6">
    <source>
        <dbReference type="EMBL" id="MDZ5758348.1"/>
    </source>
</evidence>
<keyword evidence="2" id="KW-0805">Transcription regulation</keyword>
<dbReference type="GeneID" id="83605609"/>
<dbReference type="InterPro" id="IPR036388">
    <property type="entry name" value="WH-like_DNA-bd_sf"/>
</dbReference>
<sequence>MLRLIETFKVVYEEMNFTLAAEKLFIAQPTVSMHIQKLEEELSTTLFIRDGRKKVIPTQSADILYIQGKAMLTLWQETHEKIQQVHGQIRHTCKIGASNTIAVYVLPLILKELKQDFPMIDFEIYMSNSDEVLKNVRNMKWDFGLIETTLNSGELERIQVLQDELVLAGKTEEDFWLLRESGSGTQHYTHDYLMEFNLLTPKKMLVESNEMIVKLLEKGIGKSIISKRAVGNIPYQSLPSHYQRSFYLIRKKDEIEWQRAVSNQFITRLKELKID</sequence>
<dbReference type="PANTHER" id="PTHR30126">
    <property type="entry name" value="HTH-TYPE TRANSCRIPTIONAL REGULATOR"/>
    <property type="match status" value="1"/>
</dbReference>
<dbReference type="PRINTS" id="PR00039">
    <property type="entry name" value="HTHLYSR"/>
</dbReference>
<dbReference type="PROSITE" id="PS50931">
    <property type="entry name" value="HTH_LYSR"/>
    <property type="match status" value="1"/>
</dbReference>